<proteinExistence type="predicted"/>
<dbReference type="Pfam" id="PF08861">
    <property type="entry name" value="DUF1828"/>
    <property type="match status" value="1"/>
</dbReference>
<sequence>MIDVNELKETLCHAFCADVGIRSSGDLLNVSLPMTARDGDSFSVYLSRSPAGWRISDAAATMMRLSYENDLGFLFSGQRGRLYETILAETGLKEDDGELFLDVPADQLIVGMFRVGQALSRVEDLALWTRSRVESTFYSDLKAAILSVVPKQEVTEAYVPDIPGGEDYLIDYRVEAQARPLYVFGVNGKDKARLTTITLLKLKAAGVKFDSMVVLNDIADLPRADESRLLEAANDVVPNIANIEAIREKIQHRRA</sequence>
<evidence type="ECO:0000259" key="1">
    <source>
        <dbReference type="Pfam" id="PF08861"/>
    </source>
</evidence>
<protein>
    <recommendedName>
        <fullName evidence="1">DUF1828 domain-containing protein</fullName>
    </recommendedName>
</protein>
<organism evidence="2">
    <name type="scientific">uncultured Caudovirales phage</name>
    <dbReference type="NCBI Taxonomy" id="2100421"/>
    <lineage>
        <taxon>Viruses</taxon>
        <taxon>Duplodnaviria</taxon>
        <taxon>Heunggongvirae</taxon>
        <taxon>Uroviricota</taxon>
        <taxon>Caudoviricetes</taxon>
        <taxon>Peduoviridae</taxon>
        <taxon>Maltschvirus</taxon>
        <taxon>Maltschvirus maltsch</taxon>
    </lineage>
</organism>
<dbReference type="InterPro" id="IPR014960">
    <property type="entry name" value="DUF1828"/>
</dbReference>
<reference evidence="2" key="1">
    <citation type="submission" date="2017-06" db="EMBL/GenBank/DDBJ databases">
        <title>Novel phages from South African skin metaviromes.</title>
        <authorList>
            <person name="van Zyl L.J."/>
            <person name="Abrahams Y."/>
            <person name="Stander E.A."/>
            <person name="Kirby B.M."/>
            <person name="Clavaud C."/>
            <person name="Farcet C."/>
            <person name="Breton L."/>
            <person name="Trindade M.I."/>
        </authorList>
    </citation>
    <scope>NUCLEOTIDE SEQUENCE</scope>
</reference>
<dbReference type="EMBL" id="MF417927">
    <property type="protein sequence ID" value="ASN71553.1"/>
    <property type="molecule type" value="Genomic_DNA"/>
</dbReference>
<evidence type="ECO:0000313" key="2">
    <source>
        <dbReference type="EMBL" id="ASN71553.1"/>
    </source>
</evidence>
<name>A0A2H4JC42_9CAUD</name>
<gene>
    <name evidence="2" type="ORF">9F2_47</name>
</gene>
<feature type="domain" description="DUF1828" evidence="1">
    <location>
        <begin position="33"/>
        <end position="122"/>
    </location>
</feature>
<accession>A0A2H4JC42</accession>